<organism evidence="4 5">
    <name type="scientific">Littorina saxatilis</name>
    <dbReference type="NCBI Taxonomy" id="31220"/>
    <lineage>
        <taxon>Eukaryota</taxon>
        <taxon>Metazoa</taxon>
        <taxon>Spiralia</taxon>
        <taxon>Lophotrochozoa</taxon>
        <taxon>Mollusca</taxon>
        <taxon>Gastropoda</taxon>
        <taxon>Caenogastropoda</taxon>
        <taxon>Littorinimorpha</taxon>
        <taxon>Littorinoidea</taxon>
        <taxon>Littorinidae</taxon>
        <taxon>Littorina</taxon>
    </lineage>
</organism>
<keyword evidence="5" id="KW-1185">Reference proteome</keyword>
<dbReference type="Proteomes" id="UP001374579">
    <property type="component" value="Unassembled WGS sequence"/>
</dbReference>
<feature type="compositionally biased region" description="Low complexity" evidence="1">
    <location>
        <begin position="217"/>
        <end position="235"/>
    </location>
</feature>
<evidence type="ECO:0000256" key="2">
    <source>
        <dbReference type="SAM" id="SignalP"/>
    </source>
</evidence>
<evidence type="ECO:0000313" key="5">
    <source>
        <dbReference type="Proteomes" id="UP001374579"/>
    </source>
</evidence>
<name>A0AAN9AZJ9_9CAEN</name>
<feature type="compositionally biased region" description="Basic and acidic residues" evidence="1">
    <location>
        <begin position="203"/>
        <end position="215"/>
    </location>
</feature>
<dbReference type="Pfam" id="PF01391">
    <property type="entry name" value="Collagen"/>
    <property type="match status" value="2"/>
</dbReference>
<evidence type="ECO:0000313" key="4">
    <source>
        <dbReference type="EMBL" id="KAK7096027.1"/>
    </source>
</evidence>
<dbReference type="EMBL" id="JBAMIC010000014">
    <property type="protein sequence ID" value="KAK7096027.1"/>
    <property type="molecule type" value="Genomic_DNA"/>
</dbReference>
<sequence>MSRGLTCLWLVAVTQFAALLIVSVTQQLNMTELSHKDTELRVLLVQLVQQQPDDYTPSDETIKVAHVFSETFDDLELESEDSTHDARHKRQIGYDAILSDLLRAQEKVIANHCSNATKTCARGPNGDKGVAGTQGQPGQKGSPGTDGVKGEKGALGVKGERGVPGAGGSQGLPGDAGPTGIAGTKGDMGGQGHKGDNGAPGEPGKDGTPGDKGEPGVRGTRGTPGPKGVPGTPGAKGKRGGVGLQGPKGETGLPGASGQALGPGCECLKAPSIKNFPSDPTVKLGAPVQLTCQAEGNPPPKVTWSGRHTNGVLRIDHVFAGDLHPYTCTATSPLGTDARTVTLHT</sequence>
<reference evidence="4 5" key="1">
    <citation type="submission" date="2024-02" db="EMBL/GenBank/DDBJ databases">
        <title>Chromosome-scale genome assembly of the rough periwinkle Littorina saxatilis.</title>
        <authorList>
            <person name="De Jode A."/>
            <person name="Faria R."/>
            <person name="Formenti G."/>
            <person name="Sims Y."/>
            <person name="Smith T.P."/>
            <person name="Tracey A."/>
            <person name="Wood J.M.D."/>
            <person name="Zagrodzka Z.B."/>
            <person name="Johannesson K."/>
            <person name="Butlin R.K."/>
            <person name="Leder E.H."/>
        </authorList>
    </citation>
    <scope>NUCLEOTIDE SEQUENCE [LARGE SCALE GENOMIC DNA]</scope>
    <source>
        <strain evidence="4">Snail1</strain>
        <tissue evidence="4">Muscle</tissue>
    </source>
</reference>
<feature type="compositionally biased region" description="Gly residues" evidence="1">
    <location>
        <begin position="162"/>
        <end position="171"/>
    </location>
</feature>
<dbReference type="Gene3D" id="2.60.40.10">
    <property type="entry name" value="Immunoglobulins"/>
    <property type="match status" value="1"/>
</dbReference>
<proteinExistence type="predicted"/>
<dbReference type="PANTHER" id="PTHR24637">
    <property type="entry name" value="COLLAGEN"/>
    <property type="match status" value="1"/>
</dbReference>
<dbReference type="InterPro" id="IPR013783">
    <property type="entry name" value="Ig-like_fold"/>
</dbReference>
<dbReference type="InterPro" id="IPR008160">
    <property type="entry name" value="Collagen"/>
</dbReference>
<feature type="chain" id="PRO_5042943928" description="Ig-like domain-containing protein" evidence="2">
    <location>
        <begin position="20"/>
        <end position="345"/>
    </location>
</feature>
<dbReference type="SMART" id="SM00408">
    <property type="entry name" value="IGc2"/>
    <property type="match status" value="1"/>
</dbReference>
<gene>
    <name evidence="4" type="ORF">V1264_005374</name>
</gene>
<accession>A0AAN9AZJ9</accession>
<feature type="domain" description="Ig-like" evidence="3">
    <location>
        <begin position="271"/>
        <end position="342"/>
    </location>
</feature>
<dbReference type="PROSITE" id="PS50835">
    <property type="entry name" value="IG_LIKE"/>
    <property type="match status" value="1"/>
</dbReference>
<dbReference type="InterPro" id="IPR036179">
    <property type="entry name" value="Ig-like_dom_sf"/>
</dbReference>
<keyword evidence="2" id="KW-0732">Signal</keyword>
<evidence type="ECO:0000256" key="1">
    <source>
        <dbReference type="SAM" id="MobiDB-lite"/>
    </source>
</evidence>
<dbReference type="Pfam" id="PF13927">
    <property type="entry name" value="Ig_3"/>
    <property type="match status" value="1"/>
</dbReference>
<dbReference type="InterPro" id="IPR003598">
    <property type="entry name" value="Ig_sub2"/>
</dbReference>
<dbReference type="InterPro" id="IPR007110">
    <property type="entry name" value="Ig-like_dom"/>
</dbReference>
<dbReference type="AlphaFoldDB" id="A0AAN9AZJ9"/>
<comment type="caution">
    <text evidence="4">The sequence shown here is derived from an EMBL/GenBank/DDBJ whole genome shotgun (WGS) entry which is preliminary data.</text>
</comment>
<dbReference type="SMART" id="SM00409">
    <property type="entry name" value="IG"/>
    <property type="match status" value="1"/>
</dbReference>
<feature type="region of interest" description="Disordered" evidence="1">
    <location>
        <begin position="117"/>
        <end position="259"/>
    </location>
</feature>
<protein>
    <recommendedName>
        <fullName evidence="3">Ig-like domain-containing protein</fullName>
    </recommendedName>
</protein>
<feature type="signal peptide" evidence="2">
    <location>
        <begin position="1"/>
        <end position="19"/>
    </location>
</feature>
<dbReference type="SUPFAM" id="SSF48726">
    <property type="entry name" value="Immunoglobulin"/>
    <property type="match status" value="1"/>
</dbReference>
<evidence type="ECO:0000259" key="3">
    <source>
        <dbReference type="PROSITE" id="PS50835"/>
    </source>
</evidence>
<dbReference type="InterPro" id="IPR003599">
    <property type="entry name" value="Ig_sub"/>
</dbReference>